<dbReference type="InterPro" id="IPR007235">
    <property type="entry name" value="Glyco_trans_28_C"/>
</dbReference>
<dbReference type="GO" id="GO:0016758">
    <property type="term" value="F:hexosyltransferase activity"/>
    <property type="evidence" value="ECO:0007669"/>
    <property type="project" value="InterPro"/>
</dbReference>
<organism evidence="7 8">
    <name type="scientific">Alteribacter lacisalsi</name>
    <dbReference type="NCBI Taxonomy" id="2045244"/>
    <lineage>
        <taxon>Bacteria</taxon>
        <taxon>Bacillati</taxon>
        <taxon>Bacillota</taxon>
        <taxon>Bacilli</taxon>
        <taxon>Bacillales</taxon>
        <taxon>Bacillaceae</taxon>
        <taxon>Alteribacter</taxon>
    </lineage>
</organism>
<dbReference type="EMBL" id="PDOF01000001">
    <property type="protein sequence ID" value="PYZ97779.1"/>
    <property type="molecule type" value="Genomic_DNA"/>
</dbReference>
<dbReference type="SUPFAM" id="SSF53756">
    <property type="entry name" value="UDP-Glycosyltransferase/glycogen phosphorylase"/>
    <property type="match status" value="1"/>
</dbReference>
<proteinExistence type="inferred from homology"/>
<reference evidence="7 8" key="1">
    <citation type="submission" date="2017-10" db="EMBL/GenBank/DDBJ databases">
        <title>Bacillus sp. nov., a halophilic bacterium isolated from a Yangshapao Lake.</title>
        <authorList>
            <person name="Wang H."/>
        </authorList>
    </citation>
    <scope>NUCLEOTIDE SEQUENCE [LARGE SCALE GENOMIC DNA]</scope>
    <source>
        <strain evidence="7 8">YSP-3</strain>
    </source>
</reference>
<dbReference type="GO" id="GO:0016020">
    <property type="term" value="C:membrane"/>
    <property type="evidence" value="ECO:0007669"/>
    <property type="project" value="UniProtKB-SubCell"/>
</dbReference>
<feature type="domain" description="Diacylglycerol glucosyltransferase N-terminal" evidence="6">
    <location>
        <begin position="79"/>
        <end position="217"/>
    </location>
</feature>
<feature type="domain" description="Glycosyl transferase family 28 C-terminal" evidence="5">
    <location>
        <begin position="269"/>
        <end position="376"/>
    </location>
</feature>
<dbReference type="GO" id="GO:0009247">
    <property type="term" value="P:glycolipid biosynthetic process"/>
    <property type="evidence" value="ECO:0007669"/>
    <property type="project" value="InterPro"/>
</dbReference>
<keyword evidence="4" id="KW-0808">Transferase</keyword>
<comment type="similarity">
    <text evidence="2">Belongs to the glycosyltransferase 28 family.</text>
</comment>
<dbReference type="PANTHER" id="PTHR43025">
    <property type="entry name" value="MONOGALACTOSYLDIACYLGLYCEROL SYNTHASE"/>
    <property type="match status" value="1"/>
</dbReference>
<comment type="caution">
    <text evidence="7">The sequence shown here is derived from an EMBL/GenBank/DDBJ whole genome shotgun (WGS) entry which is preliminary data.</text>
</comment>
<dbReference type="Gene3D" id="3.40.50.2000">
    <property type="entry name" value="Glycogen Phosphorylase B"/>
    <property type="match status" value="1"/>
</dbReference>
<gene>
    <name evidence="7" type="ORF">CR205_04080</name>
</gene>
<dbReference type="Pfam" id="PF04101">
    <property type="entry name" value="Glyco_tran_28_C"/>
    <property type="match status" value="1"/>
</dbReference>
<protein>
    <recommendedName>
        <fullName evidence="9">Glycosyltransferase</fullName>
    </recommendedName>
</protein>
<evidence type="ECO:0000313" key="8">
    <source>
        <dbReference type="Proteomes" id="UP000248066"/>
    </source>
</evidence>
<keyword evidence="8" id="KW-1185">Reference proteome</keyword>
<name>A0A2W0HLN7_9BACI</name>
<dbReference type="InterPro" id="IPR050519">
    <property type="entry name" value="Glycosyltransf_28_UgtP"/>
</dbReference>
<comment type="subcellular location">
    <subcellularLocation>
        <location evidence="1">Membrane</location>
    </subcellularLocation>
</comment>
<evidence type="ECO:0000256" key="3">
    <source>
        <dbReference type="ARBA" id="ARBA00022676"/>
    </source>
</evidence>
<dbReference type="Proteomes" id="UP000248066">
    <property type="component" value="Unassembled WGS sequence"/>
</dbReference>
<evidence type="ECO:0000256" key="4">
    <source>
        <dbReference type="ARBA" id="ARBA00022679"/>
    </source>
</evidence>
<evidence type="ECO:0000313" key="7">
    <source>
        <dbReference type="EMBL" id="PYZ97779.1"/>
    </source>
</evidence>
<evidence type="ECO:0000256" key="1">
    <source>
        <dbReference type="ARBA" id="ARBA00004370"/>
    </source>
</evidence>
<dbReference type="InterPro" id="IPR009695">
    <property type="entry name" value="Diacylglyc_glucosyltr_N"/>
</dbReference>
<accession>A0A2W0HLN7</accession>
<dbReference type="PANTHER" id="PTHR43025:SF3">
    <property type="entry name" value="MONOGALACTOSYLDIACYLGLYCEROL SYNTHASE 1, CHLOROPLASTIC"/>
    <property type="match status" value="1"/>
</dbReference>
<dbReference type="AlphaFoldDB" id="A0A2W0HLN7"/>
<evidence type="ECO:0000259" key="6">
    <source>
        <dbReference type="Pfam" id="PF06925"/>
    </source>
</evidence>
<keyword evidence="3" id="KW-0328">Glycosyltransferase</keyword>
<evidence type="ECO:0000259" key="5">
    <source>
        <dbReference type="Pfam" id="PF04101"/>
    </source>
</evidence>
<evidence type="ECO:0000256" key="2">
    <source>
        <dbReference type="ARBA" id="ARBA00006962"/>
    </source>
</evidence>
<evidence type="ECO:0008006" key="9">
    <source>
        <dbReference type="Google" id="ProtNLM"/>
    </source>
</evidence>
<dbReference type="Pfam" id="PF06925">
    <property type="entry name" value="MGDG_synth"/>
    <property type="match status" value="1"/>
</dbReference>
<sequence>MQRKGKTLLIPFMPRRENLKPPRTLIIHVLCMESFGEPHTTLITDLFLHPKAEEIFIERQVRALRGRVVLLTVSAGAGHDAVCGVLKEEWESRGTECQVIDLFTCLPGSLKRFAPDLYLKMVRFTPFMWRAIYRRTDSPYKTLSPLLAPLWNEAVRRLKKAAPSMIIATHPLATAVADLSIRKCAFPEKPALFSLVTDYSFHGMSLSREVTAVFLPDLDEVLRQQQAFPFARFVHGCISIRSTWEAPVRREELRRRMSLPVHAKVAAVSGGKEGLIPYKEVVRSFEKDTSGTWTLLCFTGENTRAARQLEALSTRHDVRVFPYTHTFADFVKAADVLISKPGGVTMTEALAARIPVIITSPLPGQEEENAKRLKKHAFIRESPAGETGRTAEQVLKDGIVLEDQVFISTKEMIDDMIRLKDEMQEKTRYAAPEKGRILRMNHILAMRAKKEEEKQFRS</sequence>